<dbReference type="Pfam" id="PF08574">
    <property type="entry name" value="Iwr1"/>
    <property type="match status" value="1"/>
</dbReference>
<evidence type="ECO:0000313" key="4">
    <source>
        <dbReference type="EMBL" id="KAJ9149590.1"/>
    </source>
</evidence>
<dbReference type="GO" id="GO:0006606">
    <property type="term" value="P:protein import into nucleus"/>
    <property type="evidence" value="ECO:0007669"/>
    <property type="project" value="InterPro"/>
</dbReference>
<name>A0AA38RK56_9PEZI</name>
<comment type="similarity">
    <text evidence="1">Belongs to the IWR1/SLC7A6OS family.</text>
</comment>
<evidence type="ECO:0000256" key="1">
    <source>
        <dbReference type="ARBA" id="ARBA00010218"/>
    </source>
</evidence>
<dbReference type="PANTHER" id="PTHR28063">
    <property type="entry name" value="RNA POLYMERASE II NUCLEAR LOCALIZATION PROTEIN IWR1"/>
    <property type="match status" value="1"/>
</dbReference>
<reference evidence="4" key="1">
    <citation type="submission" date="2022-07" db="EMBL/GenBank/DDBJ databases">
        <title>Fungi with potential for degradation of polypropylene.</title>
        <authorList>
            <person name="Gostincar C."/>
        </authorList>
    </citation>
    <scope>NUCLEOTIDE SEQUENCE</scope>
    <source>
        <strain evidence="4">EXF-13287</strain>
    </source>
</reference>
<accession>A0AA38RK56</accession>
<feature type="compositionally biased region" description="Acidic residues" evidence="2">
    <location>
        <begin position="327"/>
        <end position="343"/>
    </location>
</feature>
<gene>
    <name evidence="4" type="ORF">NKR19_g5654</name>
</gene>
<feature type="region of interest" description="Disordered" evidence="2">
    <location>
        <begin position="139"/>
        <end position="209"/>
    </location>
</feature>
<comment type="caution">
    <text evidence="4">The sequence shown here is derived from an EMBL/GenBank/DDBJ whole genome shotgun (WGS) entry which is preliminary data.</text>
</comment>
<feature type="compositionally biased region" description="Acidic residues" evidence="2">
    <location>
        <begin position="272"/>
        <end position="287"/>
    </location>
</feature>
<feature type="compositionally biased region" description="Acidic residues" evidence="2">
    <location>
        <begin position="352"/>
        <end position="364"/>
    </location>
</feature>
<proteinExistence type="inferred from homology"/>
<feature type="region of interest" description="Disordered" evidence="2">
    <location>
        <begin position="1"/>
        <end position="126"/>
    </location>
</feature>
<feature type="compositionally biased region" description="Low complexity" evidence="2">
    <location>
        <begin position="183"/>
        <end position="193"/>
    </location>
</feature>
<evidence type="ECO:0000313" key="5">
    <source>
        <dbReference type="Proteomes" id="UP001174691"/>
    </source>
</evidence>
<dbReference type="GO" id="GO:0005737">
    <property type="term" value="C:cytoplasm"/>
    <property type="evidence" value="ECO:0007669"/>
    <property type="project" value="TreeGrafter"/>
</dbReference>
<feature type="domain" description="Transcription factor Iwr1" evidence="3">
    <location>
        <begin position="286"/>
        <end position="356"/>
    </location>
</feature>
<dbReference type="Proteomes" id="UP001174691">
    <property type="component" value="Unassembled WGS sequence"/>
</dbReference>
<feature type="region of interest" description="Disordered" evidence="2">
    <location>
        <begin position="327"/>
        <end position="405"/>
    </location>
</feature>
<sequence length="422" mass="47366">MSLPPEIITVRRKRRAGADDGPVNFLRVEETKRQRSGTWLYRRKQPDTQAPEHSSSEIPPVGRPIIHSTRPGDEKVPLAALSHAATRPDTDAAQVAVPPSGNASPRRFHLSRFDTPDRAVARSGSKRARFASAVFVERSGNRKRKAEGEQSLPTRQEELIPEIEMADAAPSQRTTQKRPGAKARAVPPTTTTRPAPPQLPPSLARRQYDTTTEALSREMDSWALEHIAHTLATQEEEKKRQTTPTKYRPKAPAKRFAERHPEVVSPGRGDADMDVDGDGGSETGDEDYVMETYVRVPAHTLEAPVPPEQLGVLVFDQGSDVEYFYGLEDDSEDENLEDEEDSNDENHYTADYPEDEVESDDEYGRDDYRYRTGNASDKEEFDDADEEDEVVRSDDEAGLPGTRRWREQNEIRSRLGLPKLKG</sequence>
<dbReference type="PANTHER" id="PTHR28063:SF1">
    <property type="entry name" value="RNA POLYMERASE II NUCLEAR LOCALIZATION PROTEIN IWR1"/>
    <property type="match status" value="1"/>
</dbReference>
<feature type="compositionally biased region" description="Basic and acidic residues" evidence="2">
    <location>
        <begin position="111"/>
        <end position="120"/>
    </location>
</feature>
<feature type="compositionally biased region" description="Acidic residues" evidence="2">
    <location>
        <begin position="379"/>
        <end position="389"/>
    </location>
</feature>
<evidence type="ECO:0000259" key="3">
    <source>
        <dbReference type="Pfam" id="PF08574"/>
    </source>
</evidence>
<dbReference type="InterPro" id="IPR013883">
    <property type="entry name" value="TF_Iwr1_dom"/>
</dbReference>
<feature type="region of interest" description="Disordered" evidence="2">
    <location>
        <begin position="232"/>
        <end position="287"/>
    </location>
</feature>
<dbReference type="InterPro" id="IPR040150">
    <property type="entry name" value="Iwr1"/>
</dbReference>
<feature type="compositionally biased region" description="Polar residues" evidence="2">
    <location>
        <begin position="47"/>
        <end position="57"/>
    </location>
</feature>
<keyword evidence="5" id="KW-1185">Reference proteome</keyword>
<dbReference type="AlphaFoldDB" id="A0AA38RK56"/>
<evidence type="ECO:0000256" key="2">
    <source>
        <dbReference type="SAM" id="MobiDB-lite"/>
    </source>
</evidence>
<dbReference type="EMBL" id="JANBVN010000079">
    <property type="protein sequence ID" value="KAJ9149590.1"/>
    <property type="molecule type" value="Genomic_DNA"/>
</dbReference>
<organism evidence="4 5">
    <name type="scientific">Coniochaeta hoffmannii</name>
    <dbReference type="NCBI Taxonomy" id="91930"/>
    <lineage>
        <taxon>Eukaryota</taxon>
        <taxon>Fungi</taxon>
        <taxon>Dikarya</taxon>
        <taxon>Ascomycota</taxon>
        <taxon>Pezizomycotina</taxon>
        <taxon>Sordariomycetes</taxon>
        <taxon>Sordariomycetidae</taxon>
        <taxon>Coniochaetales</taxon>
        <taxon>Coniochaetaceae</taxon>
        <taxon>Coniochaeta</taxon>
    </lineage>
</organism>
<protein>
    <recommendedName>
        <fullName evidence="3">Transcription factor Iwr1 domain-containing protein</fullName>
    </recommendedName>
</protein>